<keyword evidence="1" id="KW-0472">Membrane</keyword>
<feature type="transmembrane region" description="Helical" evidence="1">
    <location>
        <begin position="6"/>
        <end position="28"/>
    </location>
</feature>
<dbReference type="RefSeq" id="WP_272462759.1">
    <property type="nucleotide sequence ID" value="NZ_JAPFQL010000056.1"/>
</dbReference>
<protein>
    <recommendedName>
        <fullName evidence="4">TadE family protein</fullName>
    </recommendedName>
</protein>
<gene>
    <name evidence="2" type="ORF">OO014_13035</name>
</gene>
<sequence length="109" mass="10809">MVTAELAVAIPAVVLVLVMCLAGLGAAVDQVRCVDAARAGSRAAARGDSVARVEEVARRGAPAGAAVSVSPLGGDAIVTVRARVGGWGGFLPSWTVSATGRTPVEQETG</sequence>
<accession>A0ABT5GJK9</accession>
<dbReference type="EMBL" id="JAPFQL010000056">
    <property type="protein sequence ID" value="MDC5698186.1"/>
    <property type="molecule type" value="Genomic_DNA"/>
</dbReference>
<evidence type="ECO:0008006" key="4">
    <source>
        <dbReference type="Google" id="ProtNLM"/>
    </source>
</evidence>
<evidence type="ECO:0000313" key="2">
    <source>
        <dbReference type="EMBL" id="MDC5698186.1"/>
    </source>
</evidence>
<name>A0ABT5GJK9_9MICO</name>
<dbReference type="Proteomes" id="UP001150259">
    <property type="component" value="Unassembled WGS sequence"/>
</dbReference>
<reference evidence="2 3" key="1">
    <citation type="submission" date="2022-11" db="EMBL/GenBank/DDBJ databases">
        <title>Anaerobic phenanthrene biodegradation by a DNRA strain PheN6.</title>
        <authorList>
            <person name="Zhang Z."/>
        </authorList>
    </citation>
    <scope>NUCLEOTIDE SEQUENCE [LARGE SCALE GENOMIC DNA]</scope>
    <source>
        <strain evidence="2 3">PheN6</strain>
    </source>
</reference>
<comment type="caution">
    <text evidence="2">The sequence shown here is derived from an EMBL/GenBank/DDBJ whole genome shotgun (WGS) entry which is preliminary data.</text>
</comment>
<proteinExistence type="predicted"/>
<keyword evidence="1" id="KW-1133">Transmembrane helix</keyword>
<organism evidence="2 3">
    <name type="scientific">Intrasporangium calvum</name>
    <dbReference type="NCBI Taxonomy" id="53358"/>
    <lineage>
        <taxon>Bacteria</taxon>
        <taxon>Bacillati</taxon>
        <taxon>Actinomycetota</taxon>
        <taxon>Actinomycetes</taxon>
        <taxon>Micrococcales</taxon>
        <taxon>Intrasporangiaceae</taxon>
        <taxon>Intrasporangium</taxon>
    </lineage>
</organism>
<dbReference type="NCBIfam" id="NF041390">
    <property type="entry name" value="TadE_Rv3655c"/>
    <property type="match status" value="1"/>
</dbReference>
<evidence type="ECO:0000313" key="3">
    <source>
        <dbReference type="Proteomes" id="UP001150259"/>
    </source>
</evidence>
<keyword evidence="3" id="KW-1185">Reference proteome</keyword>
<evidence type="ECO:0000256" key="1">
    <source>
        <dbReference type="SAM" id="Phobius"/>
    </source>
</evidence>
<keyword evidence="1" id="KW-0812">Transmembrane</keyword>
<dbReference type="InterPro" id="IPR049790">
    <property type="entry name" value="Rv3655c/TadE"/>
</dbReference>